<dbReference type="Proteomes" id="UP000651333">
    <property type="component" value="Unassembled WGS sequence"/>
</dbReference>
<dbReference type="EMBL" id="WCHB01000049">
    <property type="protein sequence ID" value="NRO35225.1"/>
    <property type="molecule type" value="Genomic_DNA"/>
</dbReference>
<dbReference type="AlphaFoldDB" id="A0A9Q5C6F2"/>
<gene>
    <name evidence="1" type="ORF">IMAU30003_01475</name>
</gene>
<sequence>MNNRNETRYFQVALTTLDENVLARELRPLKEIRDSYPKYLLTMDTFNKDANYDGIQKKNILDWLLEKD</sequence>
<reference evidence="1" key="1">
    <citation type="submission" date="2019-09" db="EMBL/GenBank/DDBJ databases">
        <title>Comparative genomic analysis of Lactobacillus helveticus.</title>
        <authorList>
            <person name="Zhang H."/>
            <person name="Chen Y."/>
            <person name="Zhong Z."/>
        </authorList>
    </citation>
    <scope>NUCLEOTIDE SEQUENCE</scope>
    <source>
        <strain evidence="1">IMAU30003</strain>
    </source>
</reference>
<evidence type="ECO:0000313" key="1">
    <source>
        <dbReference type="EMBL" id="NRO35225.1"/>
    </source>
</evidence>
<evidence type="ECO:0000313" key="2">
    <source>
        <dbReference type="Proteomes" id="UP000651333"/>
    </source>
</evidence>
<proteinExistence type="predicted"/>
<dbReference type="RefSeq" id="WP_254261494.1">
    <property type="nucleotide sequence ID" value="NZ_WCHB01000049.1"/>
</dbReference>
<accession>A0A9Q5C6F2</accession>
<comment type="caution">
    <text evidence="1">The sequence shown here is derived from an EMBL/GenBank/DDBJ whole genome shotgun (WGS) entry which is preliminary data.</text>
</comment>
<protein>
    <recommendedName>
        <fullName evidence="3">ATPase</fullName>
    </recommendedName>
</protein>
<name>A0A9Q5C6F2_LACHE</name>
<organism evidence="1 2">
    <name type="scientific">Lactobacillus helveticus</name>
    <name type="common">Lactobacillus suntoryeus</name>
    <dbReference type="NCBI Taxonomy" id="1587"/>
    <lineage>
        <taxon>Bacteria</taxon>
        <taxon>Bacillati</taxon>
        <taxon>Bacillota</taxon>
        <taxon>Bacilli</taxon>
        <taxon>Lactobacillales</taxon>
        <taxon>Lactobacillaceae</taxon>
        <taxon>Lactobacillus</taxon>
    </lineage>
</organism>
<evidence type="ECO:0008006" key="3">
    <source>
        <dbReference type="Google" id="ProtNLM"/>
    </source>
</evidence>